<dbReference type="SUPFAM" id="SSF50978">
    <property type="entry name" value="WD40 repeat-like"/>
    <property type="match status" value="1"/>
</dbReference>
<dbReference type="PROSITE" id="PS50082">
    <property type="entry name" value="WD_REPEATS_2"/>
    <property type="match status" value="2"/>
</dbReference>
<dbReference type="GO" id="GO:0080008">
    <property type="term" value="C:Cul4-RING E3 ubiquitin ligase complex"/>
    <property type="evidence" value="ECO:0007669"/>
    <property type="project" value="TreeGrafter"/>
</dbReference>
<dbReference type="PRINTS" id="PR00320">
    <property type="entry name" value="GPROTEINBRPT"/>
</dbReference>
<evidence type="ECO:0000256" key="4">
    <source>
        <dbReference type="SAM" id="MobiDB-lite"/>
    </source>
</evidence>
<keyword evidence="2" id="KW-0677">Repeat</keyword>
<organism evidence="5 6">
    <name type="scientific">Testicularia cyperi</name>
    <dbReference type="NCBI Taxonomy" id="1882483"/>
    <lineage>
        <taxon>Eukaryota</taxon>
        <taxon>Fungi</taxon>
        <taxon>Dikarya</taxon>
        <taxon>Basidiomycota</taxon>
        <taxon>Ustilaginomycotina</taxon>
        <taxon>Ustilaginomycetes</taxon>
        <taxon>Ustilaginales</taxon>
        <taxon>Anthracoideaceae</taxon>
        <taxon>Testicularia</taxon>
    </lineage>
</organism>
<name>A0A317XML9_9BASI</name>
<dbReference type="STRING" id="1882483.A0A317XML9"/>
<dbReference type="FunFam" id="2.130.10.10:FF:000733">
    <property type="entry name" value="WD40 repeat-like protein"/>
    <property type="match status" value="1"/>
</dbReference>
<dbReference type="Proteomes" id="UP000246740">
    <property type="component" value="Unassembled WGS sequence"/>
</dbReference>
<gene>
    <name evidence="5" type="ORF">BCV70DRAFT_201307</name>
</gene>
<dbReference type="InterPro" id="IPR020472">
    <property type="entry name" value="WD40_PAC1"/>
</dbReference>
<dbReference type="InterPro" id="IPR051859">
    <property type="entry name" value="DCAF"/>
</dbReference>
<feature type="region of interest" description="Disordered" evidence="4">
    <location>
        <begin position="269"/>
        <end position="349"/>
    </location>
</feature>
<dbReference type="InterPro" id="IPR015943">
    <property type="entry name" value="WD40/YVTN_repeat-like_dom_sf"/>
</dbReference>
<dbReference type="InParanoid" id="A0A317XML9"/>
<dbReference type="Pfam" id="PF00400">
    <property type="entry name" value="WD40"/>
    <property type="match status" value="3"/>
</dbReference>
<evidence type="ECO:0000313" key="5">
    <source>
        <dbReference type="EMBL" id="PWY99089.1"/>
    </source>
</evidence>
<accession>A0A317XML9</accession>
<evidence type="ECO:0000256" key="1">
    <source>
        <dbReference type="ARBA" id="ARBA00022574"/>
    </source>
</evidence>
<evidence type="ECO:0000256" key="2">
    <source>
        <dbReference type="ARBA" id="ARBA00022737"/>
    </source>
</evidence>
<dbReference type="InterPro" id="IPR001680">
    <property type="entry name" value="WD40_rpt"/>
</dbReference>
<dbReference type="PROSITE" id="PS50294">
    <property type="entry name" value="WD_REPEATS_REGION"/>
    <property type="match status" value="2"/>
</dbReference>
<dbReference type="SMART" id="SM00320">
    <property type="entry name" value="WD40"/>
    <property type="match status" value="5"/>
</dbReference>
<dbReference type="PANTHER" id="PTHR19847:SF7">
    <property type="entry name" value="DDB1- AND CUL4-ASSOCIATED FACTOR 11"/>
    <property type="match status" value="1"/>
</dbReference>
<feature type="compositionally biased region" description="Basic residues" evidence="4">
    <location>
        <begin position="314"/>
        <end position="324"/>
    </location>
</feature>
<dbReference type="GO" id="GO:0043161">
    <property type="term" value="P:proteasome-mediated ubiquitin-dependent protein catabolic process"/>
    <property type="evidence" value="ECO:0007669"/>
    <property type="project" value="TreeGrafter"/>
</dbReference>
<keyword evidence="1 3" id="KW-0853">WD repeat</keyword>
<evidence type="ECO:0000256" key="3">
    <source>
        <dbReference type="PROSITE-ProRule" id="PRU00221"/>
    </source>
</evidence>
<feature type="repeat" description="WD" evidence="3">
    <location>
        <begin position="80"/>
        <end position="114"/>
    </location>
</feature>
<dbReference type="PANTHER" id="PTHR19847">
    <property type="entry name" value="DDB1- AND CUL4-ASSOCIATED FACTOR 11"/>
    <property type="match status" value="1"/>
</dbReference>
<keyword evidence="6" id="KW-1185">Reference proteome</keyword>
<dbReference type="AlphaFoldDB" id="A0A317XML9"/>
<dbReference type="Gene3D" id="2.130.10.10">
    <property type="entry name" value="YVTN repeat-like/Quinoprotein amine dehydrogenase"/>
    <property type="match status" value="2"/>
</dbReference>
<reference evidence="5 6" key="1">
    <citation type="journal article" date="2018" name="Mol. Biol. Evol.">
        <title>Broad Genomic Sampling Reveals a Smut Pathogenic Ancestry of the Fungal Clade Ustilaginomycotina.</title>
        <authorList>
            <person name="Kijpornyongpan T."/>
            <person name="Mondo S.J."/>
            <person name="Barry K."/>
            <person name="Sandor L."/>
            <person name="Lee J."/>
            <person name="Lipzen A."/>
            <person name="Pangilinan J."/>
            <person name="LaButti K."/>
            <person name="Hainaut M."/>
            <person name="Henrissat B."/>
            <person name="Grigoriev I.V."/>
            <person name="Spatafora J.W."/>
            <person name="Aime M.C."/>
        </authorList>
    </citation>
    <scope>NUCLEOTIDE SEQUENCE [LARGE SCALE GENOMIC DNA]</scope>
    <source>
        <strain evidence="5 6">MCA 3645</strain>
    </source>
</reference>
<sequence length="407" mass="44957">MIYSSITPFVHLVPTKQHFEAGGGIPGDNQVMLDFANSGDDDTGIWSIRFSGDSREIVAGAHFGDIYVYDIEARRRVLRVEGHTDDVNGVAFADAASSNVLISGSDDSFVKVWDRRSLSGGKPAGVLIGHTEGVTYVSPKGDGRYCISNGKDQSCKLWDLRMMHTSAKFDSMTHRDYGLRNFDYRSMAYRKPRYQSHPEDCSVMTYRGHAVLKTLIRCHFSPLETTGQKYIYSGSADGRIHIWSLDGTVVKVLDRSKVRPLYADKDPANQVTAFRSGGVGGDEDQDDESSDDDADVFREPGLASDPSAPPLPWYKRRHPHRHLQARVEEEGRRSSAAGRGHRGTGSGAACTVRDVSWHSSEPSLMSTAWDGTEGESGSIAKHELADWSKRHMDLEDVIAQQQLEAMG</sequence>
<feature type="repeat" description="WD" evidence="3">
    <location>
        <begin position="127"/>
        <end position="161"/>
    </location>
</feature>
<proteinExistence type="predicted"/>
<protein>
    <submittedName>
        <fullName evidence="5">WD40 repeat-like protein</fullName>
    </submittedName>
</protein>
<dbReference type="OrthoDB" id="6329284at2759"/>
<evidence type="ECO:0000313" key="6">
    <source>
        <dbReference type="Proteomes" id="UP000246740"/>
    </source>
</evidence>
<dbReference type="EMBL" id="KZ819196">
    <property type="protein sequence ID" value="PWY99089.1"/>
    <property type="molecule type" value="Genomic_DNA"/>
</dbReference>
<dbReference type="InterPro" id="IPR036322">
    <property type="entry name" value="WD40_repeat_dom_sf"/>
</dbReference>
<feature type="compositionally biased region" description="Acidic residues" evidence="4">
    <location>
        <begin position="281"/>
        <end position="294"/>
    </location>
</feature>